<protein>
    <submittedName>
        <fullName evidence="1">Unannotated protein</fullName>
    </submittedName>
</protein>
<organism evidence="1">
    <name type="scientific">freshwater metagenome</name>
    <dbReference type="NCBI Taxonomy" id="449393"/>
    <lineage>
        <taxon>unclassified sequences</taxon>
        <taxon>metagenomes</taxon>
        <taxon>ecological metagenomes</taxon>
    </lineage>
</organism>
<gene>
    <name evidence="1" type="ORF">UFOPK2809_00759</name>
</gene>
<name>A0A6J6TN29_9ZZZZ</name>
<reference evidence="1" key="1">
    <citation type="submission" date="2020-05" db="EMBL/GenBank/DDBJ databases">
        <authorList>
            <person name="Chiriac C."/>
            <person name="Salcher M."/>
            <person name="Ghai R."/>
            <person name="Kavagutti S V."/>
        </authorList>
    </citation>
    <scope>NUCLEOTIDE SEQUENCE</scope>
</reference>
<dbReference type="EMBL" id="CAEZZA010000087">
    <property type="protein sequence ID" value="CAB4748234.1"/>
    <property type="molecule type" value="Genomic_DNA"/>
</dbReference>
<dbReference type="Gene3D" id="3.90.1150.200">
    <property type="match status" value="1"/>
</dbReference>
<proteinExistence type="predicted"/>
<accession>A0A6J6TN29</accession>
<sequence length="210" mass="23918">MDKVVESCAPRSLSMLGLMASTNPDRESYFPAIVKKHGLPMSYWFDQMKEIADWKYAEQIAYLRENHGFSQAHANALVLYSRGSKSARRCNSIEEYLEPFDSTKCATVMSIFKAITTKYPKMELVIAWNQPMLKFDGQYIFGLSVHTKHILLAPISSEVLQQFLPRLASYDTNKKTFKVPVDWKVDVKLLRDMAAARLAEIPINSKDGAK</sequence>
<dbReference type="Pfam" id="PF14117">
    <property type="entry name" value="DUF4287"/>
    <property type="match status" value="1"/>
</dbReference>
<evidence type="ECO:0000313" key="1">
    <source>
        <dbReference type="EMBL" id="CAB4748234.1"/>
    </source>
</evidence>
<dbReference type="SUPFAM" id="SSF159888">
    <property type="entry name" value="YdhG-like"/>
    <property type="match status" value="1"/>
</dbReference>
<dbReference type="AlphaFoldDB" id="A0A6J6TN29"/>
<dbReference type="InterPro" id="IPR025629">
    <property type="entry name" value="DUF4287"/>
</dbReference>